<organism evidence="3 4">
    <name type="scientific">Streptomyces liliiviolaceus</name>
    <dbReference type="NCBI Taxonomy" id="2823109"/>
    <lineage>
        <taxon>Bacteria</taxon>
        <taxon>Bacillati</taxon>
        <taxon>Actinomycetota</taxon>
        <taxon>Actinomycetes</taxon>
        <taxon>Kitasatosporales</taxon>
        <taxon>Streptomycetaceae</taxon>
        <taxon>Streptomyces</taxon>
    </lineage>
</organism>
<evidence type="ECO:0000256" key="1">
    <source>
        <dbReference type="SAM" id="MobiDB-lite"/>
    </source>
</evidence>
<dbReference type="RefSeq" id="WP_210881617.1">
    <property type="nucleotide sequence ID" value="NZ_JAGPYQ010000001.1"/>
</dbReference>
<dbReference type="CDD" id="cd00267">
    <property type="entry name" value="ABC_ATPase"/>
    <property type="match status" value="1"/>
</dbReference>
<dbReference type="PROSITE" id="PS50837">
    <property type="entry name" value="NACHT"/>
    <property type="match status" value="1"/>
</dbReference>
<dbReference type="InterPro" id="IPR011989">
    <property type="entry name" value="ARM-like"/>
</dbReference>
<sequence length="1151" mass="129858">MTHNLYPGGPESGAGDSDPGPSPDALKQVIARGTSAIGAGGDATYNATGKGSTVQDNRTFVFLNGLNSHGDTSLPEEEIRNAFSTYAQQLRETYGRLDLEALIPTTEGEHPGVELSEVFVPPLLRADPPPVELPVELHRRLIEAGEVPNSKADTPQAPGIDRETWEQARQAYRERPAVKLLETLASAESGRVVLLGDPGAGKSTLTRYLALSLTSRALTGALEPLTGMLPVVVELRRYADANWRERSFEDFLAYIHEYEGHAPAPILLNHCLVSGQAVVVFDGLDELFEPRVRDDVTRRIKGFAARYPGIRVVVTSRVIGYNRHTLDAAGFRHYMIQTLDNEQISTFTIRWYEAVCPANKQESDRLRNRLSDAITRSRPVRELAGNPLLLTILAIIARRQRLPRDRAGVYQHAVNVLIAHWDEDTKHLELTPDVRAIADLDDRDRREMLERLARHMQSGEDGIAGNHVLGEEVEKVFTEYLRETLQLDMARARKVSRAMVKQFRERNFILSLYGSQVYGFVHRAFLEYLAASDIVRQYEQRELTDEELFDEIFSRHAPDPAWHEVLLLILGQLGEKVAASAIEKILALEADNEIELVAPPAVLALRALTEVRRIGALKEQSIKTAVALTHYWERNHVVPPNVAADTDASLNSLGPQWAGSRQIRRWLHVSGGGIRSSAAAYSLFTDMDVLSAIASRAWQPAARANALPHLARKWPQEDKVFRLAQDLALHDSADLVRSDALDVLAHYWTEDATVRELVQHRATEDPHQYVRRWAVFALASYWAEDPTVREFVQCRATEDPHEDVRSGALDALAEYWAEDPTVREFVQCRATEDPHEDVRSRALPTLAEYWAEDPTVREFVQCRATEDPHEDVRSRALPTLAIYWPEDPAVRELIEHSATQDPNEFVRSEALEALAQNWAEDPAVRELIQQITIQDSNEYVRSDALDALADHWTKDPAVRELVQHHATQDPHQYMRRWALNALATHWAKDATVRELIQHHATEDPHEDVRCDALDTLAAQWGEDPGTREFVEVRAAEDPHEKVRTHAFDVLAKYWTRNPIVEDLIRDLRARASRDGSDQDRESLVEFLTSSPYPEVRIVAAQILGSIWAADTRAVSSLREQESKDPDQRARKEIEKSVAMAEAYAPLYDRLW</sequence>
<gene>
    <name evidence="3" type="ORF">J8N05_07180</name>
</gene>
<dbReference type="Pfam" id="PF13646">
    <property type="entry name" value="HEAT_2"/>
    <property type="match status" value="2"/>
</dbReference>
<evidence type="ECO:0000259" key="2">
    <source>
        <dbReference type="PROSITE" id="PS50837"/>
    </source>
</evidence>
<feature type="region of interest" description="Disordered" evidence="1">
    <location>
        <begin position="1"/>
        <end position="26"/>
    </location>
</feature>
<dbReference type="InterPro" id="IPR007111">
    <property type="entry name" value="NACHT_NTPase"/>
</dbReference>
<dbReference type="SUPFAM" id="SSF52540">
    <property type="entry name" value="P-loop containing nucleoside triphosphate hydrolases"/>
    <property type="match status" value="1"/>
</dbReference>
<dbReference type="Pfam" id="PF05729">
    <property type="entry name" value="NACHT"/>
    <property type="match status" value="1"/>
</dbReference>
<dbReference type="AlphaFoldDB" id="A0A941BC37"/>
<dbReference type="EMBL" id="JAGPYQ010000001">
    <property type="protein sequence ID" value="MBQ0847994.1"/>
    <property type="molecule type" value="Genomic_DNA"/>
</dbReference>
<protein>
    <submittedName>
        <fullName evidence="3">HEAT repeat domain-containing protein</fullName>
    </submittedName>
</protein>
<dbReference type="Gene3D" id="1.25.10.10">
    <property type="entry name" value="Leucine-rich Repeat Variant"/>
    <property type="match status" value="3"/>
</dbReference>
<evidence type="ECO:0000313" key="4">
    <source>
        <dbReference type="Proteomes" id="UP000677413"/>
    </source>
</evidence>
<accession>A0A941BC37</accession>
<keyword evidence="4" id="KW-1185">Reference proteome</keyword>
<dbReference type="Gene3D" id="3.40.50.300">
    <property type="entry name" value="P-loop containing nucleotide triphosphate hydrolases"/>
    <property type="match status" value="1"/>
</dbReference>
<dbReference type="PANTHER" id="PTHR46844">
    <property type="entry name" value="SLR5058 PROTEIN"/>
    <property type="match status" value="1"/>
</dbReference>
<reference evidence="3 4" key="1">
    <citation type="submission" date="2021-04" db="EMBL/GenBank/DDBJ databases">
        <authorList>
            <person name="Tang X."/>
            <person name="Zhou X."/>
            <person name="Chen X."/>
            <person name="Cernava T."/>
            <person name="Zhang C."/>
        </authorList>
    </citation>
    <scope>NUCLEOTIDE SEQUENCE [LARGE SCALE GENOMIC DNA]</scope>
    <source>
        <strain evidence="3 4">BH-SS-21</strain>
    </source>
</reference>
<dbReference type="SUPFAM" id="SSF48371">
    <property type="entry name" value="ARM repeat"/>
    <property type="match status" value="1"/>
</dbReference>
<name>A0A941BC37_9ACTN</name>
<feature type="domain" description="NACHT" evidence="2">
    <location>
        <begin position="190"/>
        <end position="317"/>
    </location>
</feature>
<comment type="caution">
    <text evidence="3">The sequence shown here is derived from an EMBL/GenBank/DDBJ whole genome shotgun (WGS) entry which is preliminary data.</text>
</comment>
<dbReference type="Proteomes" id="UP000677413">
    <property type="component" value="Unassembled WGS sequence"/>
</dbReference>
<dbReference type="InterPro" id="IPR027417">
    <property type="entry name" value="P-loop_NTPase"/>
</dbReference>
<dbReference type="PANTHER" id="PTHR46844:SF1">
    <property type="entry name" value="SLR5058 PROTEIN"/>
    <property type="match status" value="1"/>
</dbReference>
<dbReference type="InterPro" id="IPR016024">
    <property type="entry name" value="ARM-type_fold"/>
</dbReference>
<evidence type="ECO:0000313" key="3">
    <source>
        <dbReference type="EMBL" id="MBQ0847994.1"/>
    </source>
</evidence>
<proteinExistence type="predicted"/>